<dbReference type="GO" id="GO:0019305">
    <property type="term" value="P:dTDP-rhamnose biosynthetic process"/>
    <property type="evidence" value="ECO:0007669"/>
    <property type="project" value="UniProtKB-UniPathway"/>
</dbReference>
<evidence type="ECO:0000256" key="4">
    <source>
        <dbReference type="ARBA" id="ARBA00017099"/>
    </source>
</evidence>
<proteinExistence type="inferred from homology"/>
<dbReference type="InterPro" id="IPR036291">
    <property type="entry name" value="NAD(P)-bd_dom_sf"/>
</dbReference>
<dbReference type="PANTHER" id="PTHR10491">
    <property type="entry name" value="DTDP-4-DEHYDRORHAMNOSE REDUCTASE"/>
    <property type="match status" value="1"/>
</dbReference>
<dbReference type="EMBL" id="CP036275">
    <property type="protein sequence ID" value="QDU40426.1"/>
    <property type="molecule type" value="Genomic_DNA"/>
</dbReference>
<evidence type="ECO:0000256" key="1">
    <source>
        <dbReference type="ARBA" id="ARBA00004781"/>
    </source>
</evidence>
<dbReference type="AlphaFoldDB" id="A0A517ZD59"/>
<dbReference type="NCBIfam" id="TIGR01214">
    <property type="entry name" value="rmlD"/>
    <property type="match status" value="1"/>
</dbReference>
<evidence type="ECO:0000259" key="7">
    <source>
        <dbReference type="Pfam" id="PF04321"/>
    </source>
</evidence>
<dbReference type="EC" id="1.1.1.133" evidence="3 6"/>
<comment type="catalytic activity">
    <reaction evidence="5">
        <text>dTDP-beta-L-rhamnose + NADP(+) = dTDP-4-dehydro-beta-L-rhamnose + NADPH + H(+)</text>
        <dbReference type="Rhea" id="RHEA:21796"/>
        <dbReference type="ChEBI" id="CHEBI:15378"/>
        <dbReference type="ChEBI" id="CHEBI:57510"/>
        <dbReference type="ChEBI" id="CHEBI:57783"/>
        <dbReference type="ChEBI" id="CHEBI:58349"/>
        <dbReference type="ChEBI" id="CHEBI:62830"/>
        <dbReference type="EC" id="1.1.1.133"/>
    </reaction>
</comment>
<evidence type="ECO:0000256" key="3">
    <source>
        <dbReference type="ARBA" id="ARBA00012929"/>
    </source>
</evidence>
<dbReference type="PANTHER" id="PTHR10491:SF4">
    <property type="entry name" value="METHIONINE ADENOSYLTRANSFERASE 2 SUBUNIT BETA"/>
    <property type="match status" value="1"/>
</dbReference>
<dbReference type="Gene3D" id="3.40.50.720">
    <property type="entry name" value="NAD(P)-binding Rossmann-like Domain"/>
    <property type="match status" value="1"/>
</dbReference>
<feature type="domain" description="RmlD-like substrate binding" evidence="7">
    <location>
        <begin position="1"/>
        <end position="280"/>
    </location>
</feature>
<keyword evidence="9" id="KW-1185">Reference proteome</keyword>
<keyword evidence="6" id="KW-0521">NADP</keyword>
<sequence length="288" mass="31287">MRAAIIGARGQLGAELTTLLGDDAVPLTHDELEVTDQPAVERTLREVAADIVINAAAWNAVDLAEEKPQDAFAVNALGPRNLAMFCNLADVPLVHISTDYVFGGDRGHTAPWTEEDVPGPVSAYAVSKLAGEYFVRSCEQHYVIRTCGLYGRTPKPGYGNFVQTMLRLGHERDELSVVDDQQCTPTSVRDLASAILALLKSDSYGLYHVTNSGSTTWYGFASEIFRQSGIEVQLRPITTAQYGAPAVRPPYSVLDCSKFENATGQQLRPWQEALSEYLAETPLAHGGS</sequence>
<accession>A0A517ZD59</accession>
<reference evidence="8 9" key="1">
    <citation type="submission" date="2019-02" db="EMBL/GenBank/DDBJ databases">
        <title>Deep-cultivation of Planctomycetes and their phenomic and genomic characterization uncovers novel biology.</title>
        <authorList>
            <person name="Wiegand S."/>
            <person name="Jogler M."/>
            <person name="Boedeker C."/>
            <person name="Pinto D."/>
            <person name="Vollmers J."/>
            <person name="Rivas-Marin E."/>
            <person name="Kohn T."/>
            <person name="Peeters S.H."/>
            <person name="Heuer A."/>
            <person name="Rast P."/>
            <person name="Oberbeckmann S."/>
            <person name="Bunk B."/>
            <person name="Jeske O."/>
            <person name="Meyerdierks A."/>
            <person name="Storesund J.E."/>
            <person name="Kallscheuer N."/>
            <person name="Luecker S."/>
            <person name="Lage O.M."/>
            <person name="Pohl T."/>
            <person name="Merkel B.J."/>
            <person name="Hornburger P."/>
            <person name="Mueller R.-W."/>
            <person name="Bruemmer F."/>
            <person name="Labrenz M."/>
            <person name="Spormann A.M."/>
            <person name="Op den Camp H."/>
            <person name="Overmann J."/>
            <person name="Amann R."/>
            <person name="Jetten M.S.M."/>
            <person name="Mascher T."/>
            <person name="Medema M.H."/>
            <person name="Devos D.P."/>
            <person name="Kaster A.-K."/>
            <person name="Ovreas L."/>
            <person name="Rohde M."/>
            <person name="Galperin M.Y."/>
            <person name="Jogler C."/>
        </authorList>
    </citation>
    <scope>NUCLEOTIDE SEQUENCE [LARGE SCALE GENOMIC DNA]</scope>
    <source>
        <strain evidence="8 9">Mal4</strain>
    </source>
</reference>
<gene>
    <name evidence="8" type="primary">strL</name>
    <name evidence="8" type="ORF">Mal4_47820</name>
</gene>
<dbReference type="UniPathway" id="UPA00124"/>
<name>A0A517ZD59_9PLAN</name>
<dbReference type="Proteomes" id="UP000320496">
    <property type="component" value="Chromosome"/>
</dbReference>
<evidence type="ECO:0000256" key="6">
    <source>
        <dbReference type="RuleBase" id="RU364082"/>
    </source>
</evidence>
<protein>
    <recommendedName>
        <fullName evidence="4 6">dTDP-4-dehydrorhamnose reductase</fullName>
        <ecNumber evidence="3 6">1.1.1.133</ecNumber>
    </recommendedName>
</protein>
<comment type="similarity">
    <text evidence="2 6">Belongs to the dTDP-4-dehydrorhamnose reductase family.</text>
</comment>
<evidence type="ECO:0000256" key="2">
    <source>
        <dbReference type="ARBA" id="ARBA00010944"/>
    </source>
</evidence>
<dbReference type="GO" id="GO:0008831">
    <property type="term" value="F:dTDP-4-dehydrorhamnose reductase activity"/>
    <property type="evidence" value="ECO:0007669"/>
    <property type="project" value="UniProtKB-EC"/>
</dbReference>
<evidence type="ECO:0000313" key="9">
    <source>
        <dbReference type="Proteomes" id="UP000320496"/>
    </source>
</evidence>
<comment type="pathway">
    <text evidence="1 6">Carbohydrate biosynthesis; dTDP-L-rhamnose biosynthesis.</text>
</comment>
<keyword evidence="6 8" id="KW-0560">Oxidoreductase</keyword>
<dbReference type="SUPFAM" id="SSF51735">
    <property type="entry name" value="NAD(P)-binding Rossmann-fold domains"/>
    <property type="match status" value="1"/>
</dbReference>
<organism evidence="8 9">
    <name type="scientific">Maioricimonas rarisocia</name>
    <dbReference type="NCBI Taxonomy" id="2528026"/>
    <lineage>
        <taxon>Bacteria</taxon>
        <taxon>Pseudomonadati</taxon>
        <taxon>Planctomycetota</taxon>
        <taxon>Planctomycetia</taxon>
        <taxon>Planctomycetales</taxon>
        <taxon>Planctomycetaceae</taxon>
        <taxon>Maioricimonas</taxon>
    </lineage>
</organism>
<dbReference type="InterPro" id="IPR029903">
    <property type="entry name" value="RmlD-like-bd"/>
</dbReference>
<dbReference type="KEGG" id="mri:Mal4_47820"/>
<dbReference type="RefSeq" id="WP_145371712.1">
    <property type="nucleotide sequence ID" value="NZ_CP036275.1"/>
</dbReference>
<dbReference type="CDD" id="cd05254">
    <property type="entry name" value="dTDP_HR_like_SDR_e"/>
    <property type="match status" value="1"/>
</dbReference>
<evidence type="ECO:0000313" key="8">
    <source>
        <dbReference type="EMBL" id="QDU40426.1"/>
    </source>
</evidence>
<evidence type="ECO:0000256" key="5">
    <source>
        <dbReference type="ARBA" id="ARBA00048200"/>
    </source>
</evidence>
<dbReference type="Pfam" id="PF04321">
    <property type="entry name" value="RmlD_sub_bind"/>
    <property type="match status" value="1"/>
</dbReference>
<dbReference type="OrthoDB" id="9803892at2"/>
<dbReference type="InterPro" id="IPR005913">
    <property type="entry name" value="dTDP_dehydrorham_reduct"/>
</dbReference>
<dbReference type="Gene3D" id="3.90.25.10">
    <property type="entry name" value="UDP-galactose 4-epimerase, domain 1"/>
    <property type="match status" value="1"/>
</dbReference>
<comment type="function">
    <text evidence="6">Catalyzes the reduction of dTDP-6-deoxy-L-lyxo-4-hexulose to yield dTDP-L-rhamnose.</text>
</comment>